<evidence type="ECO:0000256" key="7">
    <source>
        <dbReference type="ARBA" id="ARBA00023014"/>
    </source>
</evidence>
<evidence type="ECO:0000256" key="4">
    <source>
        <dbReference type="ARBA" id="ARBA00022737"/>
    </source>
</evidence>
<sequence>MTQMGFLLDQKYCIGCQTCQAACRARHGLTPGVYPRQASSSQIELCGPYISLACNHCSNPACVDVCPTGAVSKREDGIVVHDPEVCIGCYSCEKACPYGAPQENDLNDRMVKCDMCAARLDKGENPACVDACPVKVLTVGTIEDLEAQGGVVEGVGFAVEATDPNIRFIPIA</sequence>
<dbReference type="CDD" id="cd16371">
    <property type="entry name" value="DMSOR_beta_like"/>
    <property type="match status" value="1"/>
</dbReference>
<dbReference type="InterPro" id="IPR017896">
    <property type="entry name" value="4Fe4S_Fe-S-bd"/>
</dbReference>
<dbReference type="PROSITE" id="PS00198">
    <property type="entry name" value="4FE4S_FER_1"/>
    <property type="match status" value="1"/>
</dbReference>
<dbReference type="Proteomes" id="UP001343724">
    <property type="component" value="Unassembled WGS sequence"/>
</dbReference>
<dbReference type="PROSITE" id="PS51379">
    <property type="entry name" value="4FE4S_FER_2"/>
    <property type="match status" value="3"/>
</dbReference>
<dbReference type="PANTHER" id="PTHR43177:SF5">
    <property type="entry name" value="ANAEROBIC DIMETHYL SULFOXIDE REDUCTASE CHAIN B-RELATED"/>
    <property type="match status" value="1"/>
</dbReference>
<feature type="domain" description="4Fe-4S ferredoxin-type" evidence="8">
    <location>
        <begin position="46"/>
        <end position="76"/>
    </location>
</feature>
<evidence type="ECO:0000256" key="6">
    <source>
        <dbReference type="ARBA" id="ARBA00023004"/>
    </source>
</evidence>
<protein>
    <submittedName>
        <fullName evidence="9">4Fe-4S dicluster domain-containing protein</fullName>
    </submittedName>
</protein>
<evidence type="ECO:0000259" key="8">
    <source>
        <dbReference type="PROSITE" id="PS51379"/>
    </source>
</evidence>
<evidence type="ECO:0000256" key="2">
    <source>
        <dbReference type="ARBA" id="ARBA00022485"/>
    </source>
</evidence>
<dbReference type="RefSeq" id="WP_326454175.1">
    <property type="nucleotide sequence ID" value="NZ_JAYMFH010000001.1"/>
</dbReference>
<keyword evidence="3" id="KW-0479">Metal-binding</keyword>
<keyword evidence="10" id="KW-1185">Reference proteome</keyword>
<reference evidence="9 10" key="1">
    <citation type="submission" date="2024-01" db="EMBL/GenBank/DDBJ databases">
        <title>novel species in genus Adlercreutzia.</title>
        <authorList>
            <person name="Liu X."/>
        </authorList>
    </citation>
    <scope>NUCLEOTIDE SEQUENCE [LARGE SCALE GENOMIC DNA]</scope>
    <source>
        <strain evidence="9 10">R22</strain>
    </source>
</reference>
<feature type="domain" description="4Fe-4S ferredoxin-type" evidence="8">
    <location>
        <begin position="77"/>
        <end position="106"/>
    </location>
</feature>
<keyword evidence="2" id="KW-0004">4Fe-4S</keyword>
<dbReference type="InterPro" id="IPR017900">
    <property type="entry name" value="4Fe4S_Fe_S_CS"/>
</dbReference>
<comment type="caution">
    <text evidence="9">The sequence shown here is derived from an EMBL/GenBank/DDBJ whole genome shotgun (WGS) entry which is preliminary data.</text>
</comment>
<accession>A0ABU6IWH4</accession>
<evidence type="ECO:0000313" key="9">
    <source>
        <dbReference type="EMBL" id="MEC4293904.1"/>
    </source>
</evidence>
<keyword evidence="4" id="KW-0677">Repeat</keyword>
<dbReference type="Pfam" id="PF12800">
    <property type="entry name" value="Fer4_4"/>
    <property type="match status" value="1"/>
</dbReference>
<dbReference type="SUPFAM" id="SSF54862">
    <property type="entry name" value="4Fe-4S ferredoxins"/>
    <property type="match status" value="1"/>
</dbReference>
<evidence type="ECO:0000313" key="10">
    <source>
        <dbReference type="Proteomes" id="UP001343724"/>
    </source>
</evidence>
<gene>
    <name evidence="9" type="ORF">VJ920_01100</name>
</gene>
<proteinExistence type="predicted"/>
<evidence type="ECO:0000256" key="1">
    <source>
        <dbReference type="ARBA" id="ARBA00022448"/>
    </source>
</evidence>
<evidence type="ECO:0000256" key="3">
    <source>
        <dbReference type="ARBA" id="ARBA00022723"/>
    </source>
</evidence>
<dbReference type="Gene3D" id="3.30.70.20">
    <property type="match status" value="2"/>
</dbReference>
<dbReference type="Pfam" id="PF13247">
    <property type="entry name" value="Fer4_11"/>
    <property type="match status" value="1"/>
</dbReference>
<organism evidence="9 10">
    <name type="scientific">Adlercreutzia shanghongiae</name>
    <dbReference type="NCBI Taxonomy" id="3111773"/>
    <lineage>
        <taxon>Bacteria</taxon>
        <taxon>Bacillati</taxon>
        <taxon>Actinomycetota</taxon>
        <taxon>Coriobacteriia</taxon>
        <taxon>Eggerthellales</taxon>
        <taxon>Eggerthellaceae</taxon>
        <taxon>Adlercreutzia</taxon>
    </lineage>
</organism>
<evidence type="ECO:0000256" key="5">
    <source>
        <dbReference type="ARBA" id="ARBA00022982"/>
    </source>
</evidence>
<keyword evidence="5" id="KW-0249">Electron transport</keyword>
<dbReference type="InterPro" id="IPR050954">
    <property type="entry name" value="ET_IronSulfur_Cluster-Binding"/>
</dbReference>
<dbReference type="EMBL" id="JAYMFH010000001">
    <property type="protein sequence ID" value="MEC4293904.1"/>
    <property type="molecule type" value="Genomic_DNA"/>
</dbReference>
<keyword evidence="7" id="KW-0411">Iron-sulfur</keyword>
<name>A0ABU6IWH4_9ACTN</name>
<dbReference type="PANTHER" id="PTHR43177">
    <property type="entry name" value="PROTEIN NRFC"/>
    <property type="match status" value="1"/>
</dbReference>
<feature type="domain" description="4Fe-4S ferredoxin-type" evidence="8">
    <location>
        <begin position="4"/>
        <end position="34"/>
    </location>
</feature>
<keyword evidence="1" id="KW-0813">Transport</keyword>
<keyword evidence="6" id="KW-0408">Iron</keyword>